<gene>
    <name evidence="1" type="ORF">L6164_000693</name>
</gene>
<comment type="caution">
    <text evidence="1">The sequence shown here is derived from an EMBL/GenBank/DDBJ whole genome shotgun (WGS) entry which is preliminary data.</text>
</comment>
<evidence type="ECO:0000313" key="2">
    <source>
        <dbReference type="Proteomes" id="UP000828941"/>
    </source>
</evidence>
<accession>A0ACB9QD71</accession>
<proteinExistence type="predicted"/>
<protein>
    <submittedName>
        <fullName evidence="1">Uncharacterized protein</fullName>
    </submittedName>
</protein>
<keyword evidence="2" id="KW-1185">Reference proteome</keyword>
<organism evidence="1 2">
    <name type="scientific">Bauhinia variegata</name>
    <name type="common">Purple orchid tree</name>
    <name type="synonym">Phanera variegata</name>
    <dbReference type="NCBI Taxonomy" id="167791"/>
    <lineage>
        <taxon>Eukaryota</taxon>
        <taxon>Viridiplantae</taxon>
        <taxon>Streptophyta</taxon>
        <taxon>Embryophyta</taxon>
        <taxon>Tracheophyta</taxon>
        <taxon>Spermatophyta</taxon>
        <taxon>Magnoliopsida</taxon>
        <taxon>eudicotyledons</taxon>
        <taxon>Gunneridae</taxon>
        <taxon>Pentapetalae</taxon>
        <taxon>rosids</taxon>
        <taxon>fabids</taxon>
        <taxon>Fabales</taxon>
        <taxon>Fabaceae</taxon>
        <taxon>Cercidoideae</taxon>
        <taxon>Cercideae</taxon>
        <taxon>Bauhiniinae</taxon>
        <taxon>Bauhinia</taxon>
    </lineage>
</organism>
<dbReference type="EMBL" id="CM039426">
    <property type="protein sequence ID" value="KAI4356690.1"/>
    <property type="molecule type" value="Genomic_DNA"/>
</dbReference>
<name>A0ACB9QD71_BAUVA</name>
<reference evidence="1 2" key="1">
    <citation type="journal article" date="2022" name="DNA Res.">
        <title>Chromosomal-level genome assembly of the orchid tree Bauhinia variegata (Leguminosae; Cercidoideae) supports the allotetraploid origin hypothesis of Bauhinia.</title>
        <authorList>
            <person name="Zhong Y."/>
            <person name="Chen Y."/>
            <person name="Zheng D."/>
            <person name="Pang J."/>
            <person name="Liu Y."/>
            <person name="Luo S."/>
            <person name="Meng S."/>
            <person name="Qian L."/>
            <person name="Wei D."/>
            <person name="Dai S."/>
            <person name="Zhou R."/>
        </authorList>
    </citation>
    <scope>NUCLEOTIDE SEQUENCE [LARGE SCALE GENOMIC DNA]</scope>
    <source>
        <strain evidence="1">BV-YZ2020</strain>
    </source>
</reference>
<evidence type="ECO:0000313" key="1">
    <source>
        <dbReference type="EMBL" id="KAI4356690.1"/>
    </source>
</evidence>
<sequence>MMETPCLEDNDWVCHGHLIAPAFCPLNLKDTCMMRLKGEEKWQRIPWRDILVIMSDGPVINLRGKKFLQIYTRCRLCILRSLMTPCQPESQLKFINRGMATV</sequence>
<dbReference type="Proteomes" id="UP000828941">
    <property type="component" value="Chromosome 1"/>
</dbReference>